<dbReference type="InterPro" id="IPR027417">
    <property type="entry name" value="P-loop_NTPase"/>
</dbReference>
<dbReference type="PANTHER" id="PTHR36978">
    <property type="entry name" value="P-LOOP CONTAINING NUCLEOTIDE TRIPHOSPHATE HYDROLASE"/>
    <property type="match status" value="1"/>
</dbReference>
<organism evidence="1 2">
    <name type="scientific">Maliponia aquimaris</name>
    <dbReference type="NCBI Taxonomy" id="1673631"/>
    <lineage>
        <taxon>Bacteria</taxon>
        <taxon>Pseudomonadati</taxon>
        <taxon>Pseudomonadota</taxon>
        <taxon>Alphaproteobacteria</taxon>
        <taxon>Rhodobacterales</taxon>
        <taxon>Paracoccaceae</taxon>
        <taxon>Maliponia</taxon>
    </lineage>
</organism>
<dbReference type="RefSeq" id="WP_176445232.1">
    <property type="nucleotide sequence ID" value="NZ_FXYF01000012.1"/>
</dbReference>
<accession>A0A238L0F5</accession>
<dbReference type="AlphaFoldDB" id="A0A238L0F5"/>
<evidence type="ECO:0008006" key="3">
    <source>
        <dbReference type="Google" id="ProtNLM"/>
    </source>
</evidence>
<dbReference type="PANTHER" id="PTHR36978:SF4">
    <property type="entry name" value="P-LOOP CONTAINING NUCLEOSIDE TRIPHOSPHATE HYDROLASE PROTEIN"/>
    <property type="match status" value="1"/>
</dbReference>
<dbReference type="InterPro" id="IPR040632">
    <property type="entry name" value="Sulfotransfer_4"/>
</dbReference>
<keyword evidence="2" id="KW-1185">Reference proteome</keyword>
<protein>
    <recommendedName>
        <fullName evidence="3">Sulfotransferase family protein</fullName>
    </recommendedName>
</protein>
<proteinExistence type="predicted"/>
<evidence type="ECO:0000313" key="1">
    <source>
        <dbReference type="EMBL" id="SMX47922.1"/>
    </source>
</evidence>
<dbReference type="Pfam" id="PF17784">
    <property type="entry name" value="Sulfotransfer_4"/>
    <property type="match status" value="1"/>
</dbReference>
<sequence length="211" mass="22918">MALEIIGAGFGRTGTYSLKAAVERLGFGPCHHMSEVIGDPGQIRLWSDVAAGRPNFDRIFSGFRAAVDFPVAACWQDVLAAQPGAKVILSTRDADDWYGSFSQTILPLILDREAWPTNARPWFEMIDKVIIGKALGGRTDRDGILAAYRANEAAARDLEAQGKALVFNVRDGWTPLCRFLGVDAPSEPFPKTNARADFFASARSGTEEPAT</sequence>
<dbReference type="SUPFAM" id="SSF52540">
    <property type="entry name" value="P-loop containing nucleoside triphosphate hydrolases"/>
    <property type="match status" value="1"/>
</dbReference>
<reference evidence="1 2" key="1">
    <citation type="submission" date="2017-05" db="EMBL/GenBank/DDBJ databases">
        <authorList>
            <person name="Song R."/>
            <person name="Chenine A.L."/>
            <person name="Ruprecht R.M."/>
        </authorList>
    </citation>
    <scope>NUCLEOTIDE SEQUENCE [LARGE SCALE GENOMIC DNA]</scope>
    <source>
        <strain evidence="1 2">CECT 8898</strain>
    </source>
</reference>
<evidence type="ECO:0000313" key="2">
    <source>
        <dbReference type="Proteomes" id="UP000207598"/>
    </source>
</evidence>
<gene>
    <name evidence="1" type="ORF">MAA8898_03800</name>
</gene>
<name>A0A238L0F5_9RHOB</name>
<dbReference type="Proteomes" id="UP000207598">
    <property type="component" value="Unassembled WGS sequence"/>
</dbReference>
<dbReference type="Gene3D" id="3.40.50.300">
    <property type="entry name" value="P-loop containing nucleotide triphosphate hydrolases"/>
    <property type="match status" value="1"/>
</dbReference>
<dbReference type="EMBL" id="FXYF01000012">
    <property type="protein sequence ID" value="SMX47922.1"/>
    <property type="molecule type" value="Genomic_DNA"/>
</dbReference>